<organism evidence="4 5">
    <name type="scientific">Acrocarpospora phusangensis</name>
    <dbReference type="NCBI Taxonomy" id="1070424"/>
    <lineage>
        <taxon>Bacteria</taxon>
        <taxon>Bacillati</taxon>
        <taxon>Actinomycetota</taxon>
        <taxon>Actinomycetes</taxon>
        <taxon>Streptosporangiales</taxon>
        <taxon>Streptosporangiaceae</taxon>
        <taxon>Acrocarpospora</taxon>
    </lineage>
</organism>
<feature type="compositionally biased region" description="Low complexity" evidence="2">
    <location>
        <begin position="134"/>
        <end position="146"/>
    </location>
</feature>
<dbReference type="Proteomes" id="UP000640052">
    <property type="component" value="Unassembled WGS sequence"/>
</dbReference>
<keyword evidence="1" id="KW-0863">Zinc-finger</keyword>
<evidence type="ECO:0000313" key="5">
    <source>
        <dbReference type="Proteomes" id="UP000640052"/>
    </source>
</evidence>
<comment type="caution">
    <text evidence="4">The sequence shown here is derived from an EMBL/GenBank/DDBJ whole genome shotgun (WGS) entry which is preliminary data.</text>
</comment>
<dbReference type="AlphaFoldDB" id="A0A919Q9N2"/>
<evidence type="ECO:0000259" key="3">
    <source>
        <dbReference type="PROSITE" id="PS50966"/>
    </source>
</evidence>
<evidence type="ECO:0000256" key="2">
    <source>
        <dbReference type="SAM" id="MobiDB-lite"/>
    </source>
</evidence>
<protein>
    <recommendedName>
        <fullName evidence="3">SWIM-type domain-containing protein</fullName>
    </recommendedName>
</protein>
<keyword evidence="5" id="KW-1185">Reference proteome</keyword>
<gene>
    <name evidence="4" type="ORF">Aph01nite_23460</name>
</gene>
<dbReference type="PROSITE" id="PS50966">
    <property type="entry name" value="ZF_SWIM"/>
    <property type="match status" value="1"/>
</dbReference>
<keyword evidence="1" id="KW-0479">Metal-binding</keyword>
<feature type="compositionally biased region" description="Gly residues" evidence="2">
    <location>
        <begin position="412"/>
        <end position="421"/>
    </location>
</feature>
<proteinExistence type="predicted"/>
<name>A0A919Q9N2_9ACTN</name>
<keyword evidence="1" id="KW-0862">Zinc</keyword>
<feature type="domain" description="SWIM-type" evidence="3">
    <location>
        <begin position="58"/>
        <end position="91"/>
    </location>
</feature>
<feature type="compositionally biased region" description="Basic and acidic residues" evidence="2">
    <location>
        <begin position="147"/>
        <end position="156"/>
    </location>
</feature>
<accession>A0A919Q9N2</accession>
<sequence length="536" mass="57786">MVRRVIERWSRDQVLALAPDASSQKAAAGVSSPAKWSSAGVAREALWGECKGSGAKPYRACVDLQEPAYRCSCPSRKFPCKHALGLLLLWSADGVPGAEEPADWVEEWLDQRRERAAKQTAKLAEKVAAIVAEEAAGGSDASPGSGADDRRARQREERVDAGLADLERWLGDQIAHGIANARQSALADWDELSKRLVDAQAPGVAGLMTGLSRVFRHEDWPARLLSEYALAHLLAVAHRRSAELPRELRDTVRSRVGFTMPKENVLARPPVRDHWQVIGTRDEERDRLLSRRVWLHGRATGRTALILSFAPLGQPLDSSLVLGTTVDADVCFYPGSAPLRALVAARHSAADPSPMPPRGVRAASVPRLIADILTCDPWTDSWPVILSDVVLAKADTGWHLADYAHGDSAGYDGAGRNGTGQAGRDHADLDHDRADHASPGHAGHDRDCASPGHADRDRDHADLSGHDRAGRDNADHERAGSGDEEGNALPILPSVGDPWRLAAVSGGQPVTVAAEWTPDGLRLLSTWDEQGQVVVL</sequence>
<dbReference type="EMBL" id="BOOA01000015">
    <property type="protein sequence ID" value="GIH24036.1"/>
    <property type="molecule type" value="Genomic_DNA"/>
</dbReference>
<evidence type="ECO:0000256" key="1">
    <source>
        <dbReference type="PROSITE-ProRule" id="PRU00325"/>
    </source>
</evidence>
<feature type="compositionally biased region" description="Basic and acidic residues" evidence="2">
    <location>
        <begin position="423"/>
        <end position="481"/>
    </location>
</feature>
<feature type="region of interest" description="Disordered" evidence="2">
    <location>
        <begin position="134"/>
        <end position="156"/>
    </location>
</feature>
<dbReference type="InterPro" id="IPR007527">
    <property type="entry name" value="Znf_SWIM"/>
</dbReference>
<dbReference type="GO" id="GO:0008270">
    <property type="term" value="F:zinc ion binding"/>
    <property type="evidence" value="ECO:0007669"/>
    <property type="project" value="UniProtKB-KW"/>
</dbReference>
<dbReference type="Pfam" id="PF04434">
    <property type="entry name" value="SWIM"/>
    <property type="match status" value="1"/>
</dbReference>
<reference evidence="4" key="1">
    <citation type="submission" date="2021-01" db="EMBL/GenBank/DDBJ databases">
        <title>Whole genome shotgun sequence of Acrocarpospora phusangensis NBRC 108782.</title>
        <authorList>
            <person name="Komaki H."/>
            <person name="Tamura T."/>
        </authorList>
    </citation>
    <scope>NUCLEOTIDE SEQUENCE</scope>
    <source>
        <strain evidence="4">NBRC 108782</strain>
    </source>
</reference>
<evidence type="ECO:0000313" key="4">
    <source>
        <dbReference type="EMBL" id="GIH24036.1"/>
    </source>
</evidence>
<feature type="region of interest" description="Disordered" evidence="2">
    <location>
        <begin position="409"/>
        <end position="492"/>
    </location>
</feature>